<evidence type="ECO:0000313" key="2">
    <source>
        <dbReference type="Proteomes" id="UP001236806"/>
    </source>
</evidence>
<accession>A0ABU0PN07</accession>
<organism evidence="1 2">
    <name type="scientific">Pseudarthrobacter siccitolerans</name>
    <dbReference type="NCBI Taxonomy" id="861266"/>
    <lineage>
        <taxon>Bacteria</taxon>
        <taxon>Bacillati</taxon>
        <taxon>Actinomycetota</taxon>
        <taxon>Actinomycetes</taxon>
        <taxon>Micrococcales</taxon>
        <taxon>Micrococcaceae</taxon>
        <taxon>Pseudarthrobacter</taxon>
    </lineage>
</organism>
<proteinExistence type="predicted"/>
<comment type="caution">
    <text evidence="1">The sequence shown here is derived from an EMBL/GenBank/DDBJ whole genome shotgun (WGS) entry which is preliminary data.</text>
</comment>
<dbReference type="RefSeq" id="WP_306637604.1">
    <property type="nucleotide sequence ID" value="NZ_JAUSXB010000001.1"/>
</dbReference>
<name>A0ABU0PN07_9MICC</name>
<reference evidence="1 2" key="1">
    <citation type="submission" date="2023-07" db="EMBL/GenBank/DDBJ databases">
        <title>Comparative genomics of wheat-associated soil bacteria to identify genetic determinants of phenazine resistance.</title>
        <authorList>
            <person name="Mouncey N."/>
        </authorList>
    </citation>
    <scope>NUCLEOTIDE SEQUENCE [LARGE SCALE GENOMIC DNA]</scope>
    <source>
        <strain evidence="1 2">W1I3</strain>
    </source>
</reference>
<sequence length="120" mass="12434">MNGLYVHAATLLMTGAAADPAAPGAAITTALCGSSKHPPPCPLAAHYTGLSRDGDVVSLRIIFATQPASEGDVRGLIDGALAWGAFDTPHNTVSRWTLLASGRAELSEQEREHAERISGT</sequence>
<dbReference type="EMBL" id="JAUSXB010000001">
    <property type="protein sequence ID" value="MDQ0675344.1"/>
    <property type="molecule type" value="Genomic_DNA"/>
</dbReference>
<gene>
    <name evidence="1" type="ORF">QFZ36_002905</name>
</gene>
<evidence type="ECO:0000313" key="1">
    <source>
        <dbReference type="EMBL" id="MDQ0675344.1"/>
    </source>
</evidence>
<protein>
    <submittedName>
        <fullName evidence="1">Uncharacterized protein</fullName>
    </submittedName>
</protein>
<dbReference type="Proteomes" id="UP001236806">
    <property type="component" value="Unassembled WGS sequence"/>
</dbReference>
<keyword evidence="2" id="KW-1185">Reference proteome</keyword>